<dbReference type="EMBL" id="JAHQIW010000994">
    <property type="protein sequence ID" value="KAJ1351064.1"/>
    <property type="molecule type" value="Genomic_DNA"/>
</dbReference>
<proteinExistence type="predicted"/>
<gene>
    <name evidence="1" type="ORF">KIN20_007001</name>
</gene>
<reference evidence="1" key="1">
    <citation type="submission" date="2021-06" db="EMBL/GenBank/DDBJ databases">
        <title>Parelaphostrongylus tenuis whole genome reference sequence.</title>
        <authorList>
            <person name="Garwood T.J."/>
            <person name="Larsen P.A."/>
            <person name="Fountain-Jones N.M."/>
            <person name="Garbe J.R."/>
            <person name="Macchietto M.G."/>
            <person name="Kania S.A."/>
            <person name="Gerhold R.W."/>
            <person name="Richards J.E."/>
            <person name="Wolf T.M."/>
        </authorList>
    </citation>
    <scope>NUCLEOTIDE SEQUENCE</scope>
    <source>
        <strain evidence="1">MNPRO001-30</strain>
        <tissue evidence="1">Meninges</tissue>
    </source>
</reference>
<dbReference type="AlphaFoldDB" id="A0AAD5MNZ1"/>
<accession>A0AAD5MNZ1</accession>
<name>A0AAD5MNZ1_PARTN</name>
<protein>
    <submittedName>
        <fullName evidence="1">Uncharacterized protein</fullName>
    </submittedName>
</protein>
<keyword evidence="2" id="KW-1185">Reference proteome</keyword>
<comment type="caution">
    <text evidence="1">The sequence shown here is derived from an EMBL/GenBank/DDBJ whole genome shotgun (WGS) entry which is preliminary data.</text>
</comment>
<dbReference type="Proteomes" id="UP001196413">
    <property type="component" value="Unassembled WGS sequence"/>
</dbReference>
<organism evidence="1 2">
    <name type="scientific">Parelaphostrongylus tenuis</name>
    <name type="common">Meningeal worm</name>
    <dbReference type="NCBI Taxonomy" id="148309"/>
    <lineage>
        <taxon>Eukaryota</taxon>
        <taxon>Metazoa</taxon>
        <taxon>Ecdysozoa</taxon>
        <taxon>Nematoda</taxon>
        <taxon>Chromadorea</taxon>
        <taxon>Rhabditida</taxon>
        <taxon>Rhabditina</taxon>
        <taxon>Rhabditomorpha</taxon>
        <taxon>Strongyloidea</taxon>
        <taxon>Metastrongylidae</taxon>
        <taxon>Parelaphostrongylus</taxon>
    </lineage>
</organism>
<evidence type="ECO:0000313" key="1">
    <source>
        <dbReference type="EMBL" id="KAJ1351064.1"/>
    </source>
</evidence>
<sequence>MFFRHQEIDDWNETTIGKMRTIISDVSEDVCHPNAPAEQLLLEHLPRSCESFHGVTYMSRHRFCKIMTRLHAADNDEANEEEVV</sequence>
<evidence type="ECO:0000313" key="2">
    <source>
        <dbReference type="Proteomes" id="UP001196413"/>
    </source>
</evidence>